<proteinExistence type="predicted"/>
<feature type="transmembrane region" description="Helical" evidence="1">
    <location>
        <begin position="40"/>
        <end position="61"/>
    </location>
</feature>
<organism evidence="2 3">
    <name type="scientific">Methanoplanus limicola DSM 2279</name>
    <dbReference type="NCBI Taxonomy" id="937775"/>
    <lineage>
        <taxon>Archaea</taxon>
        <taxon>Methanobacteriati</taxon>
        <taxon>Methanobacteriota</taxon>
        <taxon>Stenosarchaea group</taxon>
        <taxon>Methanomicrobia</taxon>
        <taxon>Methanomicrobiales</taxon>
        <taxon>Methanomicrobiaceae</taxon>
        <taxon>Methanoplanus</taxon>
    </lineage>
</organism>
<feature type="transmembrane region" description="Helical" evidence="1">
    <location>
        <begin position="7"/>
        <end position="28"/>
    </location>
</feature>
<keyword evidence="3" id="KW-1185">Reference proteome</keyword>
<keyword evidence="1" id="KW-0812">Transmembrane</keyword>
<dbReference type="AlphaFoldDB" id="H1Z414"/>
<keyword evidence="1" id="KW-1133">Transmembrane helix</keyword>
<reference evidence="2 3" key="1">
    <citation type="submission" date="2011-10" db="EMBL/GenBank/DDBJ databases">
        <title>The Improved High-Quality Draft genome of Methanoplanus limicola DSM 2279.</title>
        <authorList>
            <consortium name="US DOE Joint Genome Institute (JGI-PGF)"/>
            <person name="Lucas S."/>
            <person name="Copeland A."/>
            <person name="Lapidus A."/>
            <person name="Glavina del Rio T."/>
            <person name="Dalin E."/>
            <person name="Tice H."/>
            <person name="Bruce D."/>
            <person name="Goodwin L."/>
            <person name="Pitluck S."/>
            <person name="Peters L."/>
            <person name="Mikhailova N."/>
            <person name="Lu M."/>
            <person name="Kyrpides N."/>
            <person name="Mavromatis K."/>
            <person name="Ivanova N."/>
            <person name="Markowitz V."/>
            <person name="Cheng J.-F."/>
            <person name="Hugenholtz P."/>
            <person name="Woyke T."/>
            <person name="Wu D."/>
            <person name="Wirth R."/>
            <person name="Brambilla E.-M."/>
            <person name="Klenk H.-P."/>
            <person name="Eisen J.A."/>
        </authorList>
    </citation>
    <scope>NUCLEOTIDE SEQUENCE [LARGE SCALE GENOMIC DNA]</scope>
    <source>
        <strain evidence="2 3">DSM 2279</strain>
    </source>
</reference>
<keyword evidence="1" id="KW-0472">Membrane</keyword>
<gene>
    <name evidence="2" type="ORF">Metlim_1592</name>
</gene>
<sequence>MEDKKWFISLAGMLIFVSFLLYFLHFLIFHDLHHIEIFALHELAFLPIEVLIVTLVIHRMLESREKKKRLDKMNMVIGTFFSVIGTELLEIFSKDNPNIEDAGKELKISGEWTDSKFREVTERIKRYSFKISESGVDICYLKNFMKEKEDFLIKMLENPVLLEHESFTDLLQATFHLAEELHKRTDISLCPETDIRHLEGDINRVYPLLVTEWLSYLKHLKDNFPYLFSLAIRTNPFDRDAEIFVRN</sequence>
<dbReference type="Proteomes" id="UP000005741">
    <property type="component" value="Chromosome"/>
</dbReference>
<dbReference type="STRING" id="937775.Metlim_1592"/>
<name>H1Z414_9EURY</name>
<dbReference type="EMBL" id="CM001436">
    <property type="protein sequence ID" value="EHQ35693.1"/>
    <property type="molecule type" value="Genomic_DNA"/>
</dbReference>
<dbReference type="HOGENOM" id="CLU_087537_0_0_2"/>
<dbReference type="OrthoDB" id="56871at2157"/>
<evidence type="ECO:0000313" key="2">
    <source>
        <dbReference type="EMBL" id="EHQ35693.1"/>
    </source>
</evidence>
<dbReference type="RefSeq" id="WP_004077449.1">
    <property type="nucleotide sequence ID" value="NZ_CM001436.1"/>
</dbReference>
<dbReference type="InParanoid" id="H1Z414"/>
<evidence type="ECO:0000256" key="1">
    <source>
        <dbReference type="SAM" id="Phobius"/>
    </source>
</evidence>
<evidence type="ECO:0000313" key="3">
    <source>
        <dbReference type="Proteomes" id="UP000005741"/>
    </source>
</evidence>
<protein>
    <submittedName>
        <fullName evidence="2">Uncharacterized protein</fullName>
    </submittedName>
</protein>
<accession>H1Z414</accession>
<dbReference type="PATRIC" id="fig|937775.9.peg.1796"/>